<dbReference type="GO" id="GO:0006096">
    <property type="term" value="P:glycolytic process"/>
    <property type="evidence" value="ECO:0007669"/>
    <property type="project" value="UniProtKB-UniRule"/>
</dbReference>
<keyword evidence="3" id="KW-0963">Cytoplasm</keyword>
<keyword evidence="3" id="KW-0067">ATP-binding</keyword>
<evidence type="ECO:0000256" key="1">
    <source>
        <dbReference type="ARBA" id="ARBA00022679"/>
    </source>
</evidence>
<keyword evidence="6" id="KW-1185">Reference proteome</keyword>
<feature type="binding site" evidence="3">
    <location>
        <begin position="6"/>
        <end position="11"/>
    </location>
    <ligand>
        <name>ATP</name>
        <dbReference type="ChEBI" id="CHEBI:30616"/>
    </ligand>
</feature>
<name>A0A839HNT9_9GAMM</name>
<accession>A0A839HNT9</accession>
<organism evidence="5 6">
    <name type="scientific">Thiospirillum jenense</name>
    <dbReference type="NCBI Taxonomy" id="1653858"/>
    <lineage>
        <taxon>Bacteria</taxon>
        <taxon>Pseudomonadati</taxon>
        <taxon>Pseudomonadota</taxon>
        <taxon>Gammaproteobacteria</taxon>
        <taxon>Chromatiales</taxon>
        <taxon>Chromatiaceae</taxon>
        <taxon>Thiospirillum</taxon>
    </lineage>
</organism>
<evidence type="ECO:0000256" key="3">
    <source>
        <dbReference type="HAMAP-Rule" id="MF_00524"/>
    </source>
</evidence>
<dbReference type="GO" id="GO:0005737">
    <property type="term" value="C:cytoplasm"/>
    <property type="evidence" value="ECO:0007669"/>
    <property type="project" value="UniProtKB-SubCell"/>
</dbReference>
<evidence type="ECO:0000313" key="5">
    <source>
        <dbReference type="EMBL" id="MBB1126982.1"/>
    </source>
</evidence>
<keyword evidence="1 3" id="KW-0808">Transferase</keyword>
<keyword evidence="2 3" id="KW-0418">Kinase</keyword>
<protein>
    <recommendedName>
        <fullName evidence="3">Glucokinase</fullName>
        <ecNumber evidence="3">2.7.1.2</ecNumber>
    </recommendedName>
    <alternativeName>
        <fullName evidence="3">Glucose kinase</fullName>
    </alternativeName>
</protein>
<keyword evidence="3" id="KW-0547">Nucleotide-binding</keyword>
<dbReference type="Gene3D" id="3.30.420.40">
    <property type="match status" value="1"/>
</dbReference>
<dbReference type="EC" id="2.7.1.2" evidence="3"/>
<evidence type="ECO:0000313" key="6">
    <source>
        <dbReference type="Proteomes" id="UP000548632"/>
    </source>
</evidence>
<evidence type="ECO:0000256" key="4">
    <source>
        <dbReference type="RuleBase" id="RU004046"/>
    </source>
</evidence>
<dbReference type="AlphaFoldDB" id="A0A839HNT9"/>
<dbReference type="InterPro" id="IPR003836">
    <property type="entry name" value="Glucokinase"/>
</dbReference>
<comment type="caution">
    <text evidence="5">The sequence shown here is derived from an EMBL/GenBank/DDBJ whole genome shotgun (WGS) entry which is preliminary data.</text>
</comment>
<dbReference type="HAMAP" id="MF_00524">
    <property type="entry name" value="Glucokinase"/>
    <property type="match status" value="1"/>
</dbReference>
<dbReference type="Gene3D" id="3.40.367.20">
    <property type="match status" value="1"/>
</dbReference>
<evidence type="ECO:0000256" key="2">
    <source>
        <dbReference type="ARBA" id="ARBA00022777"/>
    </source>
</evidence>
<reference evidence="5 6" key="1">
    <citation type="journal article" date="2020" name="Arch. Microbiol.">
        <title>The genome sequence of the giant phototrophic gammaproteobacterium Thiospirillum jenense gives insight into its physiological properties and phylogenetic relationships.</title>
        <authorList>
            <person name="Imhoff J.F."/>
            <person name="Meyer T.E."/>
            <person name="Kyndt J.A."/>
        </authorList>
    </citation>
    <scope>NUCLEOTIDE SEQUENCE [LARGE SCALE GENOMIC DNA]</scope>
    <source>
        <strain evidence="5 6">DSM 216</strain>
    </source>
</reference>
<dbReference type="GO" id="GO:0005524">
    <property type="term" value="F:ATP binding"/>
    <property type="evidence" value="ECO:0007669"/>
    <property type="project" value="UniProtKB-UniRule"/>
</dbReference>
<dbReference type="EMBL" id="JABVCQ010000031">
    <property type="protein sequence ID" value="MBB1126982.1"/>
    <property type="molecule type" value="Genomic_DNA"/>
</dbReference>
<comment type="subcellular location">
    <subcellularLocation>
        <location evidence="3">Cytoplasm</location>
    </subcellularLocation>
</comment>
<gene>
    <name evidence="3 5" type="primary">glk</name>
    <name evidence="5" type="ORF">HUK38_12220</name>
</gene>
<keyword evidence="3" id="KW-0324">Glycolysis</keyword>
<dbReference type="RefSeq" id="WP_182584607.1">
    <property type="nucleotide sequence ID" value="NZ_JABVCQ010000031.1"/>
</dbReference>
<comment type="similarity">
    <text evidence="3 4">Belongs to the bacterial glucokinase family.</text>
</comment>
<dbReference type="InterPro" id="IPR043129">
    <property type="entry name" value="ATPase_NBD"/>
</dbReference>
<comment type="catalytic activity">
    <reaction evidence="3">
        <text>D-glucose + ATP = D-glucose 6-phosphate + ADP + H(+)</text>
        <dbReference type="Rhea" id="RHEA:17825"/>
        <dbReference type="ChEBI" id="CHEBI:4167"/>
        <dbReference type="ChEBI" id="CHEBI:15378"/>
        <dbReference type="ChEBI" id="CHEBI:30616"/>
        <dbReference type="ChEBI" id="CHEBI:61548"/>
        <dbReference type="ChEBI" id="CHEBI:456216"/>
        <dbReference type="EC" id="2.7.1.2"/>
    </reaction>
</comment>
<proteinExistence type="inferred from homology"/>
<sequence>MSFLVADIGGTKTVLALADCTGNQVHLSAECRYNSAEFATFDALLADYRAAHPSAICAAAFAVAGPVSNDQCETTNLPWRLCACELAAQFHLEKVRLLNDLEAVAWGIPALTPDQLLVLQTGNSHQRGNAVVVAAGTGLGQAGLFWDGQRHHPFATEGGHADFAAVDAQDVALLHYLTAQHGRVSWERVVSGMGIVNLYNYLAATNPQPAHPLLSKTQRDGGDLAATIAQLATTAACARCQLVMNWFAHLYGREAGNCALKHLAYGGVYLAGGIAAKNVALLQSGGFMNGFLHKGRMRELLATMPVTLVLDERVPLFGAARWLATI</sequence>
<dbReference type="Proteomes" id="UP000548632">
    <property type="component" value="Unassembled WGS sequence"/>
</dbReference>
<dbReference type="CDD" id="cd24008">
    <property type="entry name" value="ASKHA_NBD_GLK"/>
    <property type="match status" value="1"/>
</dbReference>
<dbReference type="Pfam" id="PF02685">
    <property type="entry name" value="Glucokinase"/>
    <property type="match status" value="1"/>
</dbReference>
<dbReference type="GO" id="GO:0004340">
    <property type="term" value="F:glucokinase activity"/>
    <property type="evidence" value="ECO:0007669"/>
    <property type="project" value="UniProtKB-UniRule"/>
</dbReference>
<dbReference type="SUPFAM" id="SSF53067">
    <property type="entry name" value="Actin-like ATPase domain"/>
    <property type="match status" value="1"/>
</dbReference>
<dbReference type="PANTHER" id="PTHR47363:SF1">
    <property type="entry name" value="GLUCOKINASE"/>
    <property type="match status" value="1"/>
</dbReference>
<dbReference type="PANTHER" id="PTHR47363">
    <property type="entry name" value="GLUCOKINASE"/>
    <property type="match status" value="1"/>
</dbReference>
<dbReference type="NCBIfam" id="TIGR00749">
    <property type="entry name" value="glk"/>
    <property type="match status" value="1"/>
</dbReference>
<dbReference type="GO" id="GO:0005536">
    <property type="term" value="F:D-glucose binding"/>
    <property type="evidence" value="ECO:0007669"/>
    <property type="project" value="InterPro"/>
</dbReference>